<organism evidence="9 10">
    <name type="scientific">Fervidibacillus albus</name>
    <dbReference type="NCBI Taxonomy" id="2980026"/>
    <lineage>
        <taxon>Bacteria</taxon>
        <taxon>Bacillati</taxon>
        <taxon>Bacillota</taxon>
        <taxon>Bacilli</taxon>
        <taxon>Bacillales</taxon>
        <taxon>Bacillaceae</taxon>
        <taxon>Fervidibacillus</taxon>
    </lineage>
</organism>
<dbReference type="InterPro" id="IPR036046">
    <property type="entry name" value="Acylphosphatase-like_dom_sf"/>
</dbReference>
<name>A0A9E8LUV6_9BACI</name>
<evidence type="ECO:0000313" key="9">
    <source>
        <dbReference type="EMBL" id="WAA09770.1"/>
    </source>
</evidence>
<dbReference type="PROSITE" id="PS00151">
    <property type="entry name" value="ACYLPHOSPHATASE_2"/>
    <property type="match status" value="1"/>
</dbReference>
<dbReference type="PROSITE" id="PS51160">
    <property type="entry name" value="ACYLPHOSPHATASE_3"/>
    <property type="match status" value="1"/>
</dbReference>
<dbReference type="KEGG" id="faf:OE104_14875"/>
<dbReference type="PRINTS" id="PR00112">
    <property type="entry name" value="ACYLPHPHTASE"/>
</dbReference>
<dbReference type="Pfam" id="PF00708">
    <property type="entry name" value="Acylphosphatase"/>
    <property type="match status" value="1"/>
</dbReference>
<evidence type="ECO:0000256" key="6">
    <source>
        <dbReference type="RuleBase" id="RU000553"/>
    </source>
</evidence>
<evidence type="ECO:0000256" key="3">
    <source>
        <dbReference type="ARBA" id="ARBA00015991"/>
    </source>
</evidence>
<dbReference type="PANTHER" id="PTHR47268:SF4">
    <property type="entry name" value="ACYLPHOSPHATASE"/>
    <property type="match status" value="1"/>
</dbReference>
<dbReference type="AlphaFoldDB" id="A0A9E8LUV6"/>
<dbReference type="InterPro" id="IPR017968">
    <property type="entry name" value="Acylphosphatase_CS"/>
</dbReference>
<evidence type="ECO:0000256" key="4">
    <source>
        <dbReference type="ARBA" id="ARBA00047645"/>
    </source>
</evidence>
<accession>A0A9E8LUV6</accession>
<gene>
    <name evidence="9" type="ORF">OE104_14875</name>
</gene>
<feature type="active site" evidence="5">
    <location>
        <position position="35"/>
    </location>
</feature>
<evidence type="ECO:0000313" key="10">
    <source>
        <dbReference type="Proteomes" id="UP001164718"/>
    </source>
</evidence>
<dbReference type="EMBL" id="CP106878">
    <property type="protein sequence ID" value="WAA09770.1"/>
    <property type="molecule type" value="Genomic_DNA"/>
</dbReference>
<dbReference type="GO" id="GO:0003998">
    <property type="term" value="F:acylphosphatase activity"/>
    <property type="evidence" value="ECO:0007669"/>
    <property type="project" value="UniProtKB-EC"/>
</dbReference>
<dbReference type="SUPFAM" id="SSF54975">
    <property type="entry name" value="Acylphosphatase/BLUF domain-like"/>
    <property type="match status" value="1"/>
</dbReference>
<evidence type="ECO:0000256" key="5">
    <source>
        <dbReference type="PROSITE-ProRule" id="PRU00520"/>
    </source>
</evidence>
<dbReference type="PROSITE" id="PS00150">
    <property type="entry name" value="ACYLPHOSPHATASE_1"/>
    <property type="match status" value="1"/>
</dbReference>
<dbReference type="Gene3D" id="3.30.70.100">
    <property type="match status" value="1"/>
</dbReference>
<dbReference type="EC" id="3.6.1.7" evidence="2 5"/>
<dbReference type="InterPro" id="IPR020456">
    <property type="entry name" value="Acylphosphatase"/>
</dbReference>
<comment type="catalytic activity">
    <reaction evidence="4 5 6">
        <text>an acyl phosphate + H2O = a carboxylate + phosphate + H(+)</text>
        <dbReference type="Rhea" id="RHEA:14965"/>
        <dbReference type="ChEBI" id="CHEBI:15377"/>
        <dbReference type="ChEBI" id="CHEBI:15378"/>
        <dbReference type="ChEBI" id="CHEBI:29067"/>
        <dbReference type="ChEBI" id="CHEBI:43474"/>
        <dbReference type="ChEBI" id="CHEBI:59918"/>
        <dbReference type="EC" id="3.6.1.7"/>
    </reaction>
</comment>
<keyword evidence="5 6" id="KW-0378">Hydrolase</keyword>
<reference evidence="9" key="1">
    <citation type="submission" date="2022-09" db="EMBL/GenBank/DDBJ databases">
        <title>Complete Genomes of Fervidibacillus albus and Fervidibacillus halotolerans isolated from tidal flat sediments.</title>
        <authorList>
            <person name="Kwon K.K."/>
            <person name="Yang S.-H."/>
            <person name="Park M.J."/>
            <person name="Oh H.-M."/>
        </authorList>
    </citation>
    <scope>NUCLEOTIDE SEQUENCE</scope>
    <source>
        <strain evidence="9">MEBiC13591</strain>
    </source>
</reference>
<evidence type="ECO:0000259" key="8">
    <source>
        <dbReference type="PROSITE" id="PS51160"/>
    </source>
</evidence>
<feature type="domain" description="Acylphosphatase-like" evidence="8">
    <location>
        <begin position="2"/>
        <end position="90"/>
    </location>
</feature>
<keyword evidence="10" id="KW-1185">Reference proteome</keyword>
<comment type="similarity">
    <text evidence="1 7">Belongs to the acylphosphatase family.</text>
</comment>
<sequence length="91" mass="10484">MIAHVIVSGRVQGVGFRYSVYQKALEQGICGWVRNLEDGTVELEIEGTKEALDNFLETIKTGLHLFIKITGMDVHYSNEEKGYRNFWIKYE</sequence>
<dbReference type="RefSeq" id="WP_275417553.1">
    <property type="nucleotide sequence ID" value="NZ_CP106878.1"/>
</dbReference>
<dbReference type="PANTHER" id="PTHR47268">
    <property type="entry name" value="ACYLPHOSPHATASE"/>
    <property type="match status" value="1"/>
</dbReference>
<feature type="active site" evidence="5">
    <location>
        <position position="17"/>
    </location>
</feature>
<proteinExistence type="inferred from homology"/>
<evidence type="ECO:0000256" key="7">
    <source>
        <dbReference type="RuleBase" id="RU004168"/>
    </source>
</evidence>
<protein>
    <recommendedName>
        <fullName evidence="3 5">Acylphosphatase</fullName>
        <ecNumber evidence="2 5">3.6.1.7</ecNumber>
    </recommendedName>
</protein>
<dbReference type="Proteomes" id="UP001164718">
    <property type="component" value="Chromosome"/>
</dbReference>
<evidence type="ECO:0000256" key="1">
    <source>
        <dbReference type="ARBA" id="ARBA00005614"/>
    </source>
</evidence>
<evidence type="ECO:0000256" key="2">
    <source>
        <dbReference type="ARBA" id="ARBA00012150"/>
    </source>
</evidence>
<dbReference type="InterPro" id="IPR001792">
    <property type="entry name" value="Acylphosphatase-like_dom"/>
</dbReference>